<dbReference type="GO" id="GO:0005847">
    <property type="term" value="C:mRNA cleavage and polyadenylation specificity factor complex"/>
    <property type="evidence" value="ECO:0007669"/>
    <property type="project" value="TreeGrafter"/>
</dbReference>
<dbReference type="eggNOG" id="KOG1049">
    <property type="taxonomic scope" value="Eukaryota"/>
</dbReference>
<evidence type="ECO:0000313" key="8">
    <source>
        <dbReference type="Proteomes" id="UP000013827"/>
    </source>
</evidence>
<protein>
    <recommendedName>
        <fullName evidence="6">Pre-mRNA polyadenylation factor Fip1 domain-containing protein</fullName>
    </recommendedName>
</protein>
<feature type="region of interest" description="Disordered" evidence="5">
    <location>
        <begin position="1"/>
        <end position="86"/>
    </location>
</feature>
<sequence length="194" mass="21200">MAQPDPVIDSDEDEDDDDVKIVLLQPEEFDQPEGDGEEEEAHAEEGGEELLEAADEGEKVADGAAPSTPAGATPAKGSGKASDQRHKTWVDLDAVAPDNIDLDSVQDKAWRRPEADVSDYFNYGFTEETWRWYCKRQKELRQGGRAAGGAGRMSRCTPPSAGAIENLSRCSRVSTVLFVVCFHFAGQFRLYGSS</sequence>
<evidence type="ECO:0000256" key="5">
    <source>
        <dbReference type="SAM" id="MobiDB-lite"/>
    </source>
</evidence>
<accession>A0A0D3I1Y5</accession>
<dbReference type="PANTHER" id="PTHR13484:SF0">
    <property type="entry name" value="PRE-MRNA 3'-END-PROCESSING FACTOR FIP1"/>
    <property type="match status" value="1"/>
</dbReference>
<keyword evidence="3" id="KW-0507">mRNA processing</keyword>
<feature type="domain" description="Pre-mRNA polyadenylation factor Fip1" evidence="6">
    <location>
        <begin position="100"/>
        <end position="141"/>
    </location>
</feature>
<evidence type="ECO:0000256" key="2">
    <source>
        <dbReference type="ARBA" id="ARBA00007459"/>
    </source>
</evidence>
<feature type="compositionally biased region" description="Low complexity" evidence="5">
    <location>
        <begin position="62"/>
        <end position="75"/>
    </location>
</feature>
<dbReference type="InterPro" id="IPR051187">
    <property type="entry name" value="Pre-mRNA_3'-end_processing_reg"/>
</dbReference>
<dbReference type="GeneID" id="17251492"/>
<evidence type="ECO:0000256" key="3">
    <source>
        <dbReference type="ARBA" id="ARBA00022664"/>
    </source>
</evidence>
<dbReference type="AlphaFoldDB" id="A0A0D3I1Y5"/>
<dbReference type="GO" id="GO:0006397">
    <property type="term" value="P:mRNA processing"/>
    <property type="evidence" value="ECO:0007669"/>
    <property type="project" value="UniProtKB-KW"/>
</dbReference>
<dbReference type="Pfam" id="PF05182">
    <property type="entry name" value="Fip1"/>
    <property type="match status" value="1"/>
</dbReference>
<keyword evidence="4" id="KW-0539">Nucleus</keyword>
<keyword evidence="8" id="KW-1185">Reference proteome</keyword>
<dbReference type="InterPro" id="IPR007854">
    <property type="entry name" value="Fip1_dom"/>
</dbReference>
<evidence type="ECO:0000256" key="1">
    <source>
        <dbReference type="ARBA" id="ARBA00004123"/>
    </source>
</evidence>
<dbReference type="Proteomes" id="UP000013827">
    <property type="component" value="Unassembled WGS sequence"/>
</dbReference>
<organism evidence="7 8">
    <name type="scientific">Emiliania huxleyi (strain CCMP1516)</name>
    <dbReference type="NCBI Taxonomy" id="280463"/>
    <lineage>
        <taxon>Eukaryota</taxon>
        <taxon>Haptista</taxon>
        <taxon>Haptophyta</taxon>
        <taxon>Prymnesiophyceae</taxon>
        <taxon>Isochrysidales</taxon>
        <taxon>Noelaerhabdaceae</taxon>
        <taxon>Emiliania</taxon>
    </lineage>
</organism>
<reference evidence="8" key="1">
    <citation type="journal article" date="2013" name="Nature">
        <title>Pan genome of the phytoplankton Emiliania underpins its global distribution.</title>
        <authorList>
            <person name="Read B.A."/>
            <person name="Kegel J."/>
            <person name="Klute M.J."/>
            <person name="Kuo A."/>
            <person name="Lefebvre S.C."/>
            <person name="Maumus F."/>
            <person name="Mayer C."/>
            <person name="Miller J."/>
            <person name="Monier A."/>
            <person name="Salamov A."/>
            <person name="Young J."/>
            <person name="Aguilar M."/>
            <person name="Claverie J.M."/>
            <person name="Frickenhaus S."/>
            <person name="Gonzalez K."/>
            <person name="Herman E.K."/>
            <person name="Lin Y.C."/>
            <person name="Napier J."/>
            <person name="Ogata H."/>
            <person name="Sarno A.F."/>
            <person name="Shmutz J."/>
            <person name="Schroeder D."/>
            <person name="de Vargas C."/>
            <person name="Verret F."/>
            <person name="von Dassow P."/>
            <person name="Valentin K."/>
            <person name="Van de Peer Y."/>
            <person name="Wheeler G."/>
            <person name="Dacks J.B."/>
            <person name="Delwiche C.F."/>
            <person name="Dyhrman S.T."/>
            <person name="Glockner G."/>
            <person name="John U."/>
            <person name="Richards T."/>
            <person name="Worden A.Z."/>
            <person name="Zhang X."/>
            <person name="Grigoriev I.V."/>
            <person name="Allen A.E."/>
            <person name="Bidle K."/>
            <person name="Borodovsky M."/>
            <person name="Bowler C."/>
            <person name="Brownlee C."/>
            <person name="Cock J.M."/>
            <person name="Elias M."/>
            <person name="Gladyshev V.N."/>
            <person name="Groth M."/>
            <person name="Guda C."/>
            <person name="Hadaegh A."/>
            <person name="Iglesias-Rodriguez M.D."/>
            <person name="Jenkins J."/>
            <person name="Jones B.M."/>
            <person name="Lawson T."/>
            <person name="Leese F."/>
            <person name="Lindquist E."/>
            <person name="Lobanov A."/>
            <person name="Lomsadze A."/>
            <person name="Malik S.B."/>
            <person name="Marsh M.E."/>
            <person name="Mackinder L."/>
            <person name="Mock T."/>
            <person name="Mueller-Roeber B."/>
            <person name="Pagarete A."/>
            <person name="Parker M."/>
            <person name="Probert I."/>
            <person name="Quesneville H."/>
            <person name="Raines C."/>
            <person name="Rensing S.A."/>
            <person name="Riano-Pachon D.M."/>
            <person name="Richier S."/>
            <person name="Rokitta S."/>
            <person name="Shiraiwa Y."/>
            <person name="Soanes D.M."/>
            <person name="van der Giezen M."/>
            <person name="Wahlund T.M."/>
            <person name="Williams B."/>
            <person name="Wilson W."/>
            <person name="Wolfe G."/>
            <person name="Wurch L.L."/>
        </authorList>
    </citation>
    <scope>NUCLEOTIDE SEQUENCE</scope>
</reference>
<dbReference type="HOGENOM" id="CLU_1404856_0_0_1"/>
<evidence type="ECO:0000256" key="4">
    <source>
        <dbReference type="ARBA" id="ARBA00023242"/>
    </source>
</evidence>
<dbReference type="PANTHER" id="PTHR13484">
    <property type="entry name" value="FIP1-LIKE 1 PROTEIN"/>
    <property type="match status" value="1"/>
</dbReference>
<comment type="subcellular location">
    <subcellularLocation>
        <location evidence="1">Nucleus</location>
    </subcellularLocation>
</comment>
<reference evidence="7" key="2">
    <citation type="submission" date="2024-10" db="UniProtKB">
        <authorList>
            <consortium name="EnsemblProtists"/>
        </authorList>
    </citation>
    <scope>IDENTIFICATION</scope>
</reference>
<dbReference type="RefSeq" id="XP_005757699.1">
    <property type="nucleotide sequence ID" value="XM_005757642.1"/>
</dbReference>
<comment type="similarity">
    <text evidence="2">Belongs to the FIP1 family.</text>
</comment>
<proteinExistence type="inferred from homology"/>
<dbReference type="STRING" id="2903.R1CSJ3"/>
<dbReference type="KEGG" id="ehx:EMIHUDRAFT_198894"/>
<feature type="compositionally biased region" description="Acidic residues" evidence="5">
    <location>
        <begin position="27"/>
        <end position="55"/>
    </location>
</feature>
<feature type="compositionally biased region" description="Acidic residues" evidence="5">
    <location>
        <begin position="8"/>
        <end position="18"/>
    </location>
</feature>
<evidence type="ECO:0000259" key="6">
    <source>
        <dbReference type="Pfam" id="PF05182"/>
    </source>
</evidence>
<evidence type="ECO:0000313" key="7">
    <source>
        <dbReference type="EnsemblProtists" id="EOD05270"/>
    </source>
</evidence>
<name>A0A0D3I1Y5_EMIH1</name>
<dbReference type="EnsemblProtists" id="EOD05270">
    <property type="protein sequence ID" value="EOD05270"/>
    <property type="gene ID" value="EMIHUDRAFT_198894"/>
</dbReference>
<dbReference type="PaxDb" id="2903-EOD05270"/>